<accession>A0A9D4KZ17</accession>
<evidence type="ECO:0000313" key="3">
    <source>
        <dbReference type="Proteomes" id="UP000828390"/>
    </source>
</evidence>
<dbReference type="AlphaFoldDB" id="A0A9D4KZ17"/>
<keyword evidence="1" id="KW-1133">Transmembrane helix</keyword>
<organism evidence="2 3">
    <name type="scientific">Dreissena polymorpha</name>
    <name type="common">Zebra mussel</name>
    <name type="synonym">Mytilus polymorpha</name>
    <dbReference type="NCBI Taxonomy" id="45954"/>
    <lineage>
        <taxon>Eukaryota</taxon>
        <taxon>Metazoa</taxon>
        <taxon>Spiralia</taxon>
        <taxon>Lophotrochozoa</taxon>
        <taxon>Mollusca</taxon>
        <taxon>Bivalvia</taxon>
        <taxon>Autobranchia</taxon>
        <taxon>Heteroconchia</taxon>
        <taxon>Euheterodonta</taxon>
        <taxon>Imparidentia</taxon>
        <taxon>Neoheterodontei</taxon>
        <taxon>Myida</taxon>
        <taxon>Dreissenoidea</taxon>
        <taxon>Dreissenidae</taxon>
        <taxon>Dreissena</taxon>
    </lineage>
</organism>
<keyword evidence="1" id="KW-0472">Membrane</keyword>
<name>A0A9D4KZ17_DREPO</name>
<protein>
    <submittedName>
        <fullName evidence="2">Uncharacterized protein</fullName>
    </submittedName>
</protein>
<reference evidence="2" key="2">
    <citation type="submission" date="2020-11" db="EMBL/GenBank/DDBJ databases">
        <authorList>
            <person name="McCartney M.A."/>
            <person name="Auch B."/>
            <person name="Kono T."/>
            <person name="Mallez S."/>
            <person name="Becker A."/>
            <person name="Gohl D.M."/>
            <person name="Silverstein K.A.T."/>
            <person name="Koren S."/>
            <person name="Bechman K.B."/>
            <person name="Herman A."/>
            <person name="Abrahante J.E."/>
            <person name="Garbe J."/>
        </authorList>
    </citation>
    <scope>NUCLEOTIDE SEQUENCE</scope>
    <source>
        <strain evidence="2">Duluth1</strain>
        <tissue evidence="2">Whole animal</tissue>
    </source>
</reference>
<keyword evidence="1" id="KW-0812">Transmembrane</keyword>
<proteinExistence type="predicted"/>
<evidence type="ECO:0000313" key="2">
    <source>
        <dbReference type="EMBL" id="KAH3848304.1"/>
    </source>
</evidence>
<feature type="transmembrane region" description="Helical" evidence="1">
    <location>
        <begin position="35"/>
        <end position="57"/>
    </location>
</feature>
<reference evidence="2" key="1">
    <citation type="journal article" date="2019" name="bioRxiv">
        <title>The Genome of the Zebra Mussel, Dreissena polymorpha: A Resource for Invasive Species Research.</title>
        <authorList>
            <person name="McCartney M.A."/>
            <person name="Auch B."/>
            <person name="Kono T."/>
            <person name="Mallez S."/>
            <person name="Zhang Y."/>
            <person name="Obille A."/>
            <person name="Becker A."/>
            <person name="Abrahante J.E."/>
            <person name="Garbe J."/>
            <person name="Badalamenti J.P."/>
            <person name="Herman A."/>
            <person name="Mangelson H."/>
            <person name="Liachko I."/>
            <person name="Sullivan S."/>
            <person name="Sone E.D."/>
            <person name="Koren S."/>
            <person name="Silverstein K.A.T."/>
            <person name="Beckman K.B."/>
            <person name="Gohl D.M."/>
        </authorList>
    </citation>
    <scope>NUCLEOTIDE SEQUENCE</scope>
    <source>
        <strain evidence="2">Duluth1</strain>
        <tissue evidence="2">Whole animal</tissue>
    </source>
</reference>
<dbReference type="Proteomes" id="UP000828390">
    <property type="component" value="Unassembled WGS sequence"/>
</dbReference>
<gene>
    <name evidence="2" type="ORF">DPMN_090663</name>
</gene>
<keyword evidence="3" id="KW-1185">Reference proteome</keyword>
<sequence length="75" mass="8458">MVRVSSGTLVCGIRITLPLKCCYSAIFQMKRARDLCVIILVFEVQVFLIANFCQMQYLNFFHVLTISPLAVSNAV</sequence>
<dbReference type="EMBL" id="JAIWYP010000003">
    <property type="protein sequence ID" value="KAH3848304.1"/>
    <property type="molecule type" value="Genomic_DNA"/>
</dbReference>
<evidence type="ECO:0000256" key="1">
    <source>
        <dbReference type="SAM" id="Phobius"/>
    </source>
</evidence>
<comment type="caution">
    <text evidence="2">The sequence shown here is derived from an EMBL/GenBank/DDBJ whole genome shotgun (WGS) entry which is preliminary data.</text>
</comment>